<evidence type="ECO:0000313" key="7">
    <source>
        <dbReference type="EMBL" id="EFI35400.1"/>
    </source>
</evidence>
<dbReference type="InterPro" id="IPR012840">
    <property type="entry name" value="NrdG2"/>
</dbReference>
<evidence type="ECO:0000313" key="8">
    <source>
        <dbReference type="Proteomes" id="UP000005496"/>
    </source>
</evidence>
<reference evidence="7" key="1">
    <citation type="submission" date="2010-05" db="EMBL/GenBank/DDBJ databases">
        <title>The draft genome of Desulfonatronospira thiodismutans ASO3-1.</title>
        <authorList>
            <consortium name="US DOE Joint Genome Institute (JGI-PGF)"/>
            <person name="Lucas S."/>
            <person name="Copeland A."/>
            <person name="Lapidus A."/>
            <person name="Cheng J.-F."/>
            <person name="Bruce D."/>
            <person name="Goodwin L."/>
            <person name="Pitluck S."/>
            <person name="Chertkov O."/>
            <person name="Brettin T."/>
            <person name="Detter J.C."/>
            <person name="Han C."/>
            <person name="Land M.L."/>
            <person name="Hauser L."/>
            <person name="Kyrpides N."/>
            <person name="Mikhailova N."/>
            <person name="Muyzer G."/>
            <person name="Woyke T."/>
        </authorList>
    </citation>
    <scope>NUCLEOTIDE SEQUENCE [LARGE SCALE GENOMIC DNA]</scope>
    <source>
        <strain evidence="7">ASO3-1</strain>
    </source>
</reference>
<dbReference type="OrthoDB" id="9782387at2"/>
<comment type="cofactor">
    <cofactor evidence="1">
        <name>[4Fe-4S] cluster</name>
        <dbReference type="ChEBI" id="CHEBI:49883"/>
    </cofactor>
</comment>
<dbReference type="SFLD" id="SFLDS00029">
    <property type="entry name" value="Radical_SAM"/>
    <property type="match status" value="1"/>
</dbReference>
<proteinExistence type="predicted"/>
<dbReference type="InterPro" id="IPR007197">
    <property type="entry name" value="rSAM"/>
</dbReference>
<dbReference type="Gene3D" id="3.20.20.70">
    <property type="entry name" value="Aldolase class I"/>
    <property type="match status" value="1"/>
</dbReference>
<sequence length="212" mass="23596">MQDLDYSAWDMLKGYEPFSLCDWPGRISAVLFFGGCNLRCPTCHNASFAWHPESFPVLDCLGVLEQVQRNRNWLEGLVLTGGEVTILPGFDSLLHDLSSLNIPIKLDTNGLSPDCVKLALEHSSIKMIAVDIKGPWHMYPGLTGDRAAPGQARDCLGQILELAADSPERFMFRITRVPGLSDPDIENVKAWLPPGFELKVQDYRPSRITANQ</sequence>
<dbReference type="SFLD" id="SFLDG01094">
    <property type="entry name" value="Uncharacterised_Radical_SAM_Su"/>
    <property type="match status" value="1"/>
</dbReference>
<evidence type="ECO:0000256" key="3">
    <source>
        <dbReference type="ARBA" id="ARBA00022723"/>
    </source>
</evidence>
<evidence type="ECO:0000256" key="2">
    <source>
        <dbReference type="ARBA" id="ARBA00022691"/>
    </source>
</evidence>
<dbReference type="RefSeq" id="WP_008868532.1">
    <property type="nucleotide sequence ID" value="NZ_ACJN02000001.1"/>
</dbReference>
<dbReference type="CDD" id="cd01335">
    <property type="entry name" value="Radical_SAM"/>
    <property type="match status" value="1"/>
</dbReference>
<comment type="caution">
    <text evidence="7">The sequence shown here is derived from an EMBL/GenBank/DDBJ whole genome shotgun (WGS) entry which is preliminary data.</text>
</comment>
<dbReference type="GO" id="GO:0046872">
    <property type="term" value="F:metal ion binding"/>
    <property type="evidence" value="ECO:0007669"/>
    <property type="project" value="UniProtKB-KW"/>
</dbReference>
<evidence type="ECO:0000256" key="1">
    <source>
        <dbReference type="ARBA" id="ARBA00001966"/>
    </source>
</evidence>
<evidence type="ECO:0000256" key="5">
    <source>
        <dbReference type="ARBA" id="ARBA00023014"/>
    </source>
</evidence>
<feature type="domain" description="Radical SAM core" evidence="6">
    <location>
        <begin position="31"/>
        <end position="191"/>
    </location>
</feature>
<dbReference type="EMBL" id="ACJN02000001">
    <property type="protein sequence ID" value="EFI35400.1"/>
    <property type="molecule type" value="Genomic_DNA"/>
</dbReference>
<dbReference type="Pfam" id="PF04055">
    <property type="entry name" value="Radical_SAM"/>
    <property type="match status" value="1"/>
</dbReference>
<protein>
    <submittedName>
        <fullName evidence="7">Radical SAM domain protein</fullName>
    </submittedName>
</protein>
<dbReference type="InterPro" id="IPR013785">
    <property type="entry name" value="Aldolase_TIM"/>
</dbReference>
<organism evidence="7 8">
    <name type="scientific">Desulfonatronospira thiodismutans ASO3-1</name>
    <dbReference type="NCBI Taxonomy" id="555779"/>
    <lineage>
        <taxon>Bacteria</taxon>
        <taxon>Pseudomonadati</taxon>
        <taxon>Thermodesulfobacteriota</taxon>
        <taxon>Desulfovibrionia</taxon>
        <taxon>Desulfovibrionales</taxon>
        <taxon>Desulfonatronovibrionaceae</taxon>
        <taxon>Desulfonatronospira</taxon>
    </lineage>
</organism>
<dbReference type="GO" id="GO:0051536">
    <property type="term" value="F:iron-sulfur cluster binding"/>
    <property type="evidence" value="ECO:0007669"/>
    <property type="project" value="UniProtKB-KW"/>
</dbReference>
<keyword evidence="3" id="KW-0479">Metal-binding</keyword>
<name>D6SL39_9BACT</name>
<dbReference type="InterPro" id="IPR050377">
    <property type="entry name" value="Radical_SAM_PqqE_MftC-like"/>
</dbReference>
<dbReference type="PANTHER" id="PTHR11228">
    <property type="entry name" value="RADICAL SAM DOMAIN PROTEIN"/>
    <property type="match status" value="1"/>
</dbReference>
<dbReference type="SUPFAM" id="SSF102114">
    <property type="entry name" value="Radical SAM enzymes"/>
    <property type="match status" value="1"/>
</dbReference>
<keyword evidence="4" id="KW-0408">Iron</keyword>
<dbReference type="Proteomes" id="UP000005496">
    <property type="component" value="Unassembled WGS sequence"/>
</dbReference>
<evidence type="ECO:0000256" key="4">
    <source>
        <dbReference type="ARBA" id="ARBA00023004"/>
    </source>
</evidence>
<dbReference type="eggNOG" id="COG1180">
    <property type="taxonomic scope" value="Bacteria"/>
</dbReference>
<keyword evidence="5" id="KW-0411">Iron-sulfur</keyword>
<dbReference type="InterPro" id="IPR058240">
    <property type="entry name" value="rSAM_sf"/>
</dbReference>
<evidence type="ECO:0000259" key="6">
    <source>
        <dbReference type="Pfam" id="PF04055"/>
    </source>
</evidence>
<dbReference type="AlphaFoldDB" id="D6SL39"/>
<keyword evidence="8" id="KW-1185">Reference proteome</keyword>
<gene>
    <name evidence="7" type="ORF">Dthio_PD2816</name>
</gene>
<accession>D6SL39</accession>
<dbReference type="PANTHER" id="PTHR11228:SF27">
    <property type="entry name" value="GLYCYL-RADICAL ENZYME ACTIVATING ENZYME MJ1227-RELATED"/>
    <property type="match status" value="1"/>
</dbReference>
<dbReference type="GO" id="GO:0003824">
    <property type="term" value="F:catalytic activity"/>
    <property type="evidence" value="ECO:0007669"/>
    <property type="project" value="InterPro"/>
</dbReference>
<keyword evidence="2" id="KW-0949">S-adenosyl-L-methionine</keyword>